<keyword evidence="2" id="KW-0732">Signal</keyword>
<proteinExistence type="predicted"/>
<comment type="caution">
    <text evidence="3">The sequence shown here is derived from an EMBL/GenBank/DDBJ whole genome shotgun (WGS) entry which is preliminary data.</text>
</comment>
<organism evidence="3 4">
    <name type="scientific">Bacteriovorax antarcticus</name>
    <dbReference type="NCBI Taxonomy" id="3088717"/>
    <lineage>
        <taxon>Bacteria</taxon>
        <taxon>Pseudomonadati</taxon>
        <taxon>Bdellovibrionota</taxon>
        <taxon>Bacteriovoracia</taxon>
        <taxon>Bacteriovoracales</taxon>
        <taxon>Bacteriovoracaceae</taxon>
        <taxon>Bacteriovorax</taxon>
    </lineage>
</organism>
<dbReference type="EMBL" id="JAYGJQ010000002">
    <property type="protein sequence ID" value="MEA9356810.1"/>
    <property type="molecule type" value="Genomic_DNA"/>
</dbReference>
<accession>A0ABU5VXT0</accession>
<gene>
    <name evidence="3" type="ORF">SHI21_11365</name>
</gene>
<dbReference type="InterPro" id="IPR038076">
    <property type="entry name" value="MgtE_N_sf"/>
</dbReference>
<dbReference type="Proteomes" id="UP001302274">
    <property type="component" value="Unassembled WGS sequence"/>
</dbReference>
<protein>
    <recommendedName>
        <fullName evidence="5">Magnesium transporter MgtE intracellular domain-containing protein</fullName>
    </recommendedName>
</protein>
<dbReference type="SUPFAM" id="SSF158791">
    <property type="entry name" value="MgtE N-terminal domain-like"/>
    <property type="match status" value="1"/>
</dbReference>
<name>A0ABU5VXT0_9BACT</name>
<sequence length="195" mass="21863">MKTKKILYTTTIVITLTIASLVVAAVKDTKKPAAPVANGKREYTEEEFKAAVMEEATKLMKKAGSANLVDFSKELLEKEEAIKNKELTVKKEQEELDMNKADFKKKLVEFQDSQKKFLGCVDEKSAKADKRVSQMVDVISGMKPQNAADVLTVQDPDLSVRILSELDSAKASKIFNLMDKEVSARLQKQFLQMKK</sequence>
<evidence type="ECO:0008006" key="5">
    <source>
        <dbReference type="Google" id="ProtNLM"/>
    </source>
</evidence>
<evidence type="ECO:0000313" key="3">
    <source>
        <dbReference type="EMBL" id="MEA9356810.1"/>
    </source>
</evidence>
<dbReference type="RefSeq" id="WP_323576706.1">
    <property type="nucleotide sequence ID" value="NZ_JAYGJQ010000002.1"/>
</dbReference>
<keyword evidence="4" id="KW-1185">Reference proteome</keyword>
<keyword evidence="1" id="KW-0175">Coiled coil</keyword>
<evidence type="ECO:0000256" key="1">
    <source>
        <dbReference type="SAM" id="Coils"/>
    </source>
</evidence>
<feature type="signal peptide" evidence="2">
    <location>
        <begin position="1"/>
        <end position="24"/>
    </location>
</feature>
<dbReference type="Gene3D" id="1.25.60.10">
    <property type="entry name" value="MgtE N-terminal domain-like"/>
    <property type="match status" value="1"/>
</dbReference>
<feature type="chain" id="PRO_5046866309" description="Magnesium transporter MgtE intracellular domain-containing protein" evidence="2">
    <location>
        <begin position="25"/>
        <end position="195"/>
    </location>
</feature>
<evidence type="ECO:0000256" key="2">
    <source>
        <dbReference type="SAM" id="SignalP"/>
    </source>
</evidence>
<evidence type="ECO:0000313" key="4">
    <source>
        <dbReference type="Proteomes" id="UP001302274"/>
    </source>
</evidence>
<feature type="coiled-coil region" evidence="1">
    <location>
        <begin position="75"/>
        <end position="102"/>
    </location>
</feature>
<reference evidence="3 4" key="1">
    <citation type="submission" date="2023-11" db="EMBL/GenBank/DDBJ databases">
        <title>A Novel Polar Bacteriovorax (B. antarcticus) Isolated from the Biocrust in Antarctica.</title>
        <authorList>
            <person name="Mun W."/>
            <person name="Choi S.Y."/>
            <person name="Mitchell R.J."/>
        </authorList>
    </citation>
    <scope>NUCLEOTIDE SEQUENCE [LARGE SCALE GENOMIC DNA]</scope>
    <source>
        <strain evidence="3 4">PP10</strain>
    </source>
</reference>